<gene>
    <name evidence="1" type="ORF">KCTCHS21_17700</name>
</gene>
<dbReference type="AlphaFoldDB" id="A0A3T1D2V1"/>
<reference evidence="1 2" key="1">
    <citation type="submission" date="2019-01" db="EMBL/GenBank/DDBJ databases">
        <title>Complete genome sequence of Cohnella hallensis HS21 isolated from Korean fir (Abies koreana) rhizospheric soil.</title>
        <authorList>
            <person name="Jiang L."/>
            <person name="Kang S.W."/>
            <person name="Kim S."/>
            <person name="Jung J."/>
            <person name="Kim C.Y."/>
            <person name="Kim D.H."/>
            <person name="Kim S.W."/>
            <person name="Lee J."/>
        </authorList>
    </citation>
    <scope>NUCLEOTIDE SEQUENCE [LARGE SCALE GENOMIC DNA]</scope>
    <source>
        <strain evidence="1 2">HS21</strain>
    </source>
</reference>
<dbReference type="RefSeq" id="WP_130606849.1">
    <property type="nucleotide sequence ID" value="NZ_AP019400.1"/>
</dbReference>
<protein>
    <submittedName>
        <fullName evidence="1">Uncharacterized protein</fullName>
    </submittedName>
</protein>
<name>A0A3T1D2V1_9BACL</name>
<evidence type="ECO:0000313" key="2">
    <source>
        <dbReference type="Proteomes" id="UP000289856"/>
    </source>
</evidence>
<accession>A0A3T1D2V1</accession>
<dbReference type="Proteomes" id="UP000289856">
    <property type="component" value="Chromosome"/>
</dbReference>
<sequence>MMTIVRNGVTKAAPPHSLYEAILNPQQKSAERNGNGRLNRETLPDKWSINQEWEFATPQEFYDWFNYLKSLTRIDFTANFPAPTGRIETAIFYVAPISAKMINYSRGAGGWWKTLKCNFVEV</sequence>
<dbReference type="KEGG" id="cohn:KCTCHS21_17700"/>
<proteinExistence type="predicted"/>
<organism evidence="1 2">
    <name type="scientific">Cohnella abietis</name>
    <dbReference type="NCBI Taxonomy" id="2507935"/>
    <lineage>
        <taxon>Bacteria</taxon>
        <taxon>Bacillati</taxon>
        <taxon>Bacillota</taxon>
        <taxon>Bacilli</taxon>
        <taxon>Bacillales</taxon>
        <taxon>Paenibacillaceae</taxon>
        <taxon>Cohnella</taxon>
    </lineage>
</organism>
<keyword evidence="2" id="KW-1185">Reference proteome</keyword>
<evidence type="ECO:0000313" key="1">
    <source>
        <dbReference type="EMBL" id="BBI32371.1"/>
    </source>
</evidence>
<dbReference type="EMBL" id="AP019400">
    <property type="protein sequence ID" value="BBI32371.1"/>
    <property type="molecule type" value="Genomic_DNA"/>
</dbReference>